<accession>A0A8T0HGQ1</accession>
<dbReference type="Proteomes" id="UP000822688">
    <property type="component" value="Chromosome 6"/>
</dbReference>
<sequence>MASAMERKAVALLLSVLLLSAAGNTSALGINCRGSSNCGFQSSHTLSEINTKVQAIPDGNIFSNGVHIACVGNICAFLQNIASPGTKTAAQIKGFVTDLLNHGCTVCGSDPTEPGNDVNNGELTVNFVSSP</sequence>
<feature type="domain" description="Killer toxin Kp4" evidence="2">
    <location>
        <begin position="18"/>
        <end position="128"/>
    </location>
</feature>
<dbReference type="InterPro" id="IPR015131">
    <property type="entry name" value="Killer_tox_Kp4"/>
</dbReference>
<evidence type="ECO:0000313" key="4">
    <source>
        <dbReference type="Proteomes" id="UP000822688"/>
    </source>
</evidence>
<protein>
    <recommendedName>
        <fullName evidence="2">Killer toxin Kp4 domain-containing protein</fullName>
    </recommendedName>
</protein>
<dbReference type="Pfam" id="PF09044">
    <property type="entry name" value="Kp4"/>
    <property type="match status" value="1"/>
</dbReference>
<comment type="caution">
    <text evidence="3">The sequence shown here is derived from an EMBL/GenBank/DDBJ whole genome shotgun (WGS) entry which is preliminary data.</text>
</comment>
<keyword evidence="4" id="KW-1185">Reference proteome</keyword>
<dbReference type="Gene3D" id="3.30.430.10">
    <property type="entry name" value="Killer Toxin P4, subunit A"/>
    <property type="match status" value="1"/>
</dbReference>
<proteinExistence type="predicted"/>
<name>A0A8T0HGQ1_CERPU</name>
<feature type="chain" id="PRO_5035820619" description="Killer toxin Kp4 domain-containing protein" evidence="1">
    <location>
        <begin position="28"/>
        <end position="131"/>
    </location>
</feature>
<keyword evidence="1" id="KW-0732">Signal</keyword>
<dbReference type="InterPro" id="IPR011329">
    <property type="entry name" value="Killer_tox_Kp4/SMK"/>
</dbReference>
<evidence type="ECO:0000259" key="2">
    <source>
        <dbReference type="Pfam" id="PF09044"/>
    </source>
</evidence>
<dbReference type="GO" id="GO:0005576">
    <property type="term" value="C:extracellular region"/>
    <property type="evidence" value="ECO:0007669"/>
    <property type="project" value="InterPro"/>
</dbReference>
<dbReference type="SUPFAM" id="SSF55221">
    <property type="entry name" value="Yeast killer toxins"/>
    <property type="match status" value="1"/>
</dbReference>
<evidence type="ECO:0000313" key="3">
    <source>
        <dbReference type="EMBL" id="KAG0569837.1"/>
    </source>
</evidence>
<dbReference type="EMBL" id="CM026427">
    <property type="protein sequence ID" value="KAG0569837.1"/>
    <property type="molecule type" value="Genomic_DNA"/>
</dbReference>
<gene>
    <name evidence="3" type="ORF">KC19_6G119400</name>
</gene>
<reference evidence="3 4" key="1">
    <citation type="submission" date="2020-06" db="EMBL/GenBank/DDBJ databases">
        <title>WGS assembly of Ceratodon purpureus strain R40.</title>
        <authorList>
            <person name="Carey S.B."/>
            <person name="Jenkins J."/>
            <person name="Shu S."/>
            <person name="Lovell J.T."/>
            <person name="Sreedasyam A."/>
            <person name="Maumus F."/>
            <person name="Tiley G.P."/>
            <person name="Fernandez-Pozo N."/>
            <person name="Barry K."/>
            <person name="Chen C."/>
            <person name="Wang M."/>
            <person name="Lipzen A."/>
            <person name="Daum C."/>
            <person name="Saski C.A."/>
            <person name="Payton A.C."/>
            <person name="Mcbreen J.C."/>
            <person name="Conrad R.E."/>
            <person name="Kollar L.M."/>
            <person name="Olsson S."/>
            <person name="Huttunen S."/>
            <person name="Landis J.B."/>
            <person name="Wickett N.J."/>
            <person name="Johnson M.G."/>
            <person name="Rensing S.A."/>
            <person name="Grimwood J."/>
            <person name="Schmutz J."/>
            <person name="Mcdaniel S.F."/>
        </authorList>
    </citation>
    <scope>NUCLEOTIDE SEQUENCE [LARGE SCALE GENOMIC DNA]</scope>
    <source>
        <strain evidence="3 4">R40</strain>
    </source>
</reference>
<evidence type="ECO:0000256" key="1">
    <source>
        <dbReference type="SAM" id="SignalP"/>
    </source>
</evidence>
<feature type="signal peptide" evidence="1">
    <location>
        <begin position="1"/>
        <end position="27"/>
    </location>
</feature>
<dbReference type="AlphaFoldDB" id="A0A8T0HGQ1"/>
<organism evidence="3 4">
    <name type="scientific">Ceratodon purpureus</name>
    <name type="common">Fire moss</name>
    <name type="synonym">Dicranum purpureum</name>
    <dbReference type="NCBI Taxonomy" id="3225"/>
    <lineage>
        <taxon>Eukaryota</taxon>
        <taxon>Viridiplantae</taxon>
        <taxon>Streptophyta</taxon>
        <taxon>Embryophyta</taxon>
        <taxon>Bryophyta</taxon>
        <taxon>Bryophytina</taxon>
        <taxon>Bryopsida</taxon>
        <taxon>Dicranidae</taxon>
        <taxon>Pseudoditrichales</taxon>
        <taxon>Ditrichaceae</taxon>
        <taxon>Ceratodon</taxon>
    </lineage>
</organism>
<dbReference type="OrthoDB" id="4177994at2759"/>